<evidence type="ECO:0000256" key="2">
    <source>
        <dbReference type="ARBA" id="ARBA00012438"/>
    </source>
</evidence>
<evidence type="ECO:0000259" key="12">
    <source>
        <dbReference type="PROSITE" id="PS50113"/>
    </source>
</evidence>
<dbReference type="InterPro" id="IPR000014">
    <property type="entry name" value="PAS"/>
</dbReference>
<evidence type="ECO:0000259" key="10">
    <source>
        <dbReference type="PROSITE" id="PS50109"/>
    </source>
</evidence>
<gene>
    <name evidence="13" type="ORF">ENQ87_12800</name>
</gene>
<feature type="coiled-coil region" evidence="9">
    <location>
        <begin position="6"/>
        <end position="40"/>
    </location>
</feature>
<dbReference type="CDD" id="cd00082">
    <property type="entry name" value="HisKA"/>
    <property type="match status" value="1"/>
</dbReference>
<keyword evidence="8" id="KW-0902">Two-component regulatory system</keyword>
<dbReference type="PROSITE" id="PS50112">
    <property type="entry name" value="PAS"/>
    <property type="match status" value="1"/>
</dbReference>
<comment type="caution">
    <text evidence="13">The sequence shown here is derived from an EMBL/GenBank/DDBJ whole genome shotgun (WGS) entry which is preliminary data.</text>
</comment>
<evidence type="ECO:0000256" key="1">
    <source>
        <dbReference type="ARBA" id="ARBA00000085"/>
    </source>
</evidence>
<dbReference type="InterPro" id="IPR005467">
    <property type="entry name" value="His_kinase_dom"/>
</dbReference>
<evidence type="ECO:0000256" key="6">
    <source>
        <dbReference type="ARBA" id="ARBA00022777"/>
    </source>
</evidence>
<reference evidence="13" key="1">
    <citation type="journal article" date="2020" name="mSystems">
        <title>Genome- and Community-Level Interaction Insights into Carbon Utilization and Element Cycling Functions of Hydrothermarchaeota in Hydrothermal Sediment.</title>
        <authorList>
            <person name="Zhou Z."/>
            <person name="Liu Y."/>
            <person name="Xu W."/>
            <person name="Pan J."/>
            <person name="Luo Z.H."/>
            <person name="Li M."/>
        </authorList>
    </citation>
    <scope>NUCLEOTIDE SEQUENCE [LARGE SCALE GENOMIC DNA]</scope>
    <source>
        <strain evidence="13">SpSt-349</strain>
    </source>
</reference>
<organism evidence="13">
    <name type="scientific">Geobacter metallireducens</name>
    <dbReference type="NCBI Taxonomy" id="28232"/>
    <lineage>
        <taxon>Bacteria</taxon>
        <taxon>Pseudomonadati</taxon>
        <taxon>Thermodesulfobacteriota</taxon>
        <taxon>Desulfuromonadia</taxon>
        <taxon>Geobacterales</taxon>
        <taxon>Geobacteraceae</taxon>
        <taxon>Geobacter</taxon>
    </lineage>
</organism>
<dbReference type="Pfam" id="PF08447">
    <property type="entry name" value="PAS_3"/>
    <property type="match status" value="1"/>
</dbReference>
<keyword evidence="5" id="KW-0547">Nucleotide-binding</keyword>
<dbReference type="SUPFAM" id="SSF55874">
    <property type="entry name" value="ATPase domain of HSP90 chaperone/DNA topoisomerase II/histidine kinase"/>
    <property type="match status" value="1"/>
</dbReference>
<dbReference type="PROSITE" id="PS50109">
    <property type="entry name" value="HIS_KIN"/>
    <property type="match status" value="1"/>
</dbReference>
<dbReference type="GO" id="GO:0005524">
    <property type="term" value="F:ATP binding"/>
    <property type="evidence" value="ECO:0007669"/>
    <property type="project" value="UniProtKB-KW"/>
</dbReference>
<dbReference type="InterPro" id="IPR013655">
    <property type="entry name" value="PAS_fold_3"/>
</dbReference>
<dbReference type="InterPro" id="IPR000700">
    <property type="entry name" value="PAS-assoc_C"/>
</dbReference>
<dbReference type="EC" id="2.7.13.3" evidence="2"/>
<keyword evidence="9" id="KW-0175">Coiled coil</keyword>
<dbReference type="InterPro" id="IPR013656">
    <property type="entry name" value="PAS_4"/>
</dbReference>
<dbReference type="PRINTS" id="PR00344">
    <property type="entry name" value="BCTRLSENSOR"/>
</dbReference>
<evidence type="ECO:0000259" key="11">
    <source>
        <dbReference type="PROSITE" id="PS50112"/>
    </source>
</evidence>
<dbReference type="InterPro" id="IPR035965">
    <property type="entry name" value="PAS-like_dom_sf"/>
</dbReference>
<name>A0A831XMJ1_GEOME</name>
<keyword evidence="3" id="KW-0597">Phosphoprotein</keyword>
<feature type="domain" description="PAS" evidence="11">
    <location>
        <begin position="33"/>
        <end position="103"/>
    </location>
</feature>
<dbReference type="Gene3D" id="3.30.565.10">
    <property type="entry name" value="Histidine kinase-like ATPase, C-terminal domain"/>
    <property type="match status" value="1"/>
</dbReference>
<feature type="domain" description="Histidine kinase" evidence="10">
    <location>
        <begin position="417"/>
        <end position="636"/>
    </location>
</feature>
<dbReference type="Gene3D" id="2.10.70.100">
    <property type="match status" value="1"/>
</dbReference>
<evidence type="ECO:0000313" key="13">
    <source>
        <dbReference type="EMBL" id="HEN43226.1"/>
    </source>
</evidence>
<dbReference type="InterPro" id="IPR036097">
    <property type="entry name" value="HisK_dim/P_sf"/>
</dbReference>
<dbReference type="PANTHER" id="PTHR43065">
    <property type="entry name" value="SENSOR HISTIDINE KINASE"/>
    <property type="match status" value="1"/>
</dbReference>
<dbReference type="Pfam" id="PF00512">
    <property type="entry name" value="HisKA"/>
    <property type="match status" value="1"/>
</dbReference>
<dbReference type="Pfam" id="PF08448">
    <property type="entry name" value="PAS_4"/>
    <property type="match status" value="2"/>
</dbReference>
<dbReference type="SUPFAM" id="SSF55785">
    <property type="entry name" value="PYP-like sensor domain (PAS domain)"/>
    <property type="match status" value="3"/>
</dbReference>
<dbReference type="Pfam" id="PF02518">
    <property type="entry name" value="HATPase_c"/>
    <property type="match status" value="1"/>
</dbReference>
<feature type="domain" description="PAC" evidence="12">
    <location>
        <begin position="350"/>
        <end position="404"/>
    </location>
</feature>
<dbReference type="InterPro" id="IPR001610">
    <property type="entry name" value="PAC"/>
</dbReference>
<evidence type="ECO:0000256" key="8">
    <source>
        <dbReference type="ARBA" id="ARBA00023012"/>
    </source>
</evidence>
<dbReference type="SMART" id="SM00086">
    <property type="entry name" value="PAC"/>
    <property type="match status" value="3"/>
</dbReference>
<evidence type="ECO:0000256" key="7">
    <source>
        <dbReference type="ARBA" id="ARBA00022840"/>
    </source>
</evidence>
<evidence type="ECO:0000256" key="4">
    <source>
        <dbReference type="ARBA" id="ARBA00022679"/>
    </source>
</evidence>
<dbReference type="InterPro" id="IPR003661">
    <property type="entry name" value="HisK_dim/P_dom"/>
</dbReference>
<dbReference type="Gene3D" id="1.10.287.130">
    <property type="match status" value="1"/>
</dbReference>
<evidence type="ECO:0000256" key="5">
    <source>
        <dbReference type="ARBA" id="ARBA00022741"/>
    </source>
</evidence>
<dbReference type="InterPro" id="IPR003594">
    <property type="entry name" value="HATPase_dom"/>
</dbReference>
<keyword evidence="4" id="KW-0808">Transferase</keyword>
<dbReference type="CDD" id="cd00130">
    <property type="entry name" value="PAS"/>
    <property type="match status" value="2"/>
</dbReference>
<evidence type="ECO:0000256" key="3">
    <source>
        <dbReference type="ARBA" id="ARBA00022553"/>
    </source>
</evidence>
<dbReference type="EMBL" id="DSOV01000056">
    <property type="protein sequence ID" value="HEN43226.1"/>
    <property type="molecule type" value="Genomic_DNA"/>
</dbReference>
<dbReference type="NCBIfam" id="TIGR00229">
    <property type="entry name" value="sensory_box"/>
    <property type="match status" value="3"/>
</dbReference>
<keyword evidence="7" id="KW-0067">ATP-binding</keyword>
<dbReference type="SMART" id="SM00387">
    <property type="entry name" value="HATPase_c"/>
    <property type="match status" value="1"/>
</dbReference>
<sequence length="637" mass="71820">MTPRELHEIEAHQAELEKKIQELRQSREELEASRNKYALLYDFAPVGYFTFDLDGVIQSVNLFGVTLLGVGRAELISRRFEGFVADSDRLLFSRFLEKVFAGKEKETCRLLLNTVREKPLYVRIEAMVTESGEECLAVLMDITERRRAEQALSESEYNLSKAQSMTHVGSWSFNPSTGEVKASAELLSILRLRPEETTHEAFAGVVHPEDLNNVMAHLRLGIEHGKNYEIEHRLLFRDGTLKWVYTIVEPLVDSAGTVVMLYGTTQDITERKQAEVDLRNKTNELQAIFDSITDGITVYDHDGRIQHHNLMGPRLFPREIQQGKSCRELFHPETPSFPKECPVERALRGERAETSHVSVREGHKTQYVDITATPIKDALGEKNRALVFFRDVSKKRLQEMHLIQSEKMSSIGVLATGIAHEINNPLTSVAGYAEALLRRFRDEPALERDSRLDVFPRYLEVIVRESYRCKGIINHLLSFGRKSDGVAVPVDMNAILREILELLSHQPGYRQIKVVANLKEELPRVLGDPSGLRQVCMNLLVNAHQAITGDGRVEVTTEAAGEATVSVTIRDSGPGISPDMIDRIWDPFFTTKEVGKGIGLGLALTYDIVKRHRGEIEVESRVGDGTQFTVILPVCGR</sequence>
<dbReference type="SMART" id="SM00388">
    <property type="entry name" value="HisKA"/>
    <property type="match status" value="1"/>
</dbReference>
<dbReference type="SMART" id="SM00091">
    <property type="entry name" value="PAS"/>
    <property type="match status" value="3"/>
</dbReference>
<accession>A0A831XMJ1</accession>
<dbReference type="PROSITE" id="PS50113">
    <property type="entry name" value="PAC"/>
    <property type="match status" value="2"/>
</dbReference>
<dbReference type="PANTHER" id="PTHR43065:SF10">
    <property type="entry name" value="PEROXIDE STRESS-ACTIVATED HISTIDINE KINASE MAK3"/>
    <property type="match status" value="1"/>
</dbReference>
<feature type="domain" description="PAC" evidence="12">
    <location>
        <begin position="228"/>
        <end position="280"/>
    </location>
</feature>
<dbReference type="InterPro" id="IPR036890">
    <property type="entry name" value="HATPase_C_sf"/>
</dbReference>
<dbReference type="InterPro" id="IPR004358">
    <property type="entry name" value="Sig_transdc_His_kin-like_C"/>
</dbReference>
<protein>
    <recommendedName>
        <fullName evidence="2">histidine kinase</fullName>
        <ecNumber evidence="2">2.7.13.3</ecNumber>
    </recommendedName>
</protein>
<evidence type="ECO:0000256" key="9">
    <source>
        <dbReference type="SAM" id="Coils"/>
    </source>
</evidence>
<keyword evidence="6" id="KW-0418">Kinase</keyword>
<proteinExistence type="predicted"/>
<dbReference type="Gene3D" id="3.30.450.20">
    <property type="entry name" value="PAS domain"/>
    <property type="match status" value="3"/>
</dbReference>
<dbReference type="SUPFAM" id="SSF47384">
    <property type="entry name" value="Homodimeric domain of signal transducing histidine kinase"/>
    <property type="match status" value="1"/>
</dbReference>
<dbReference type="GO" id="GO:0000155">
    <property type="term" value="F:phosphorelay sensor kinase activity"/>
    <property type="evidence" value="ECO:0007669"/>
    <property type="project" value="InterPro"/>
</dbReference>
<comment type="catalytic activity">
    <reaction evidence="1">
        <text>ATP + protein L-histidine = ADP + protein N-phospho-L-histidine.</text>
        <dbReference type="EC" id="2.7.13.3"/>
    </reaction>
</comment>
<dbReference type="AlphaFoldDB" id="A0A831XMJ1"/>